<evidence type="ECO:0008006" key="3">
    <source>
        <dbReference type="Google" id="ProtNLM"/>
    </source>
</evidence>
<proteinExistence type="predicted"/>
<evidence type="ECO:0000313" key="1">
    <source>
        <dbReference type="EMBL" id="MFC5502164.1"/>
    </source>
</evidence>
<gene>
    <name evidence="1" type="ORF">ACFPJ4_07925</name>
</gene>
<accession>A0ABW0NTG3</accession>
<protein>
    <recommendedName>
        <fullName evidence="3">Phage tail protein</fullName>
    </recommendedName>
</protein>
<keyword evidence="2" id="KW-1185">Reference proteome</keyword>
<comment type="caution">
    <text evidence="1">The sequence shown here is derived from an EMBL/GenBank/DDBJ whole genome shotgun (WGS) entry which is preliminary data.</text>
</comment>
<sequence length="192" mass="21157">MHAGPLGRPRWEVVEDASRDVLVALYLRDALGIVDPSGLPRMLGTGLPEVDPPEPSIAFAWTRWWIPLIEPDARSWGLPEGDEAGTDAFSAAVRRHLDSARAWAMVAHEQHNGSSIARMQRAPDVTIQELVHEQEVALGRASRPFRLRIEVLPLAASGIWWIGEDVIAVDEATRDEPILYRDALAPIVAALV</sequence>
<evidence type="ECO:0000313" key="2">
    <source>
        <dbReference type="Proteomes" id="UP001596039"/>
    </source>
</evidence>
<dbReference type="Proteomes" id="UP001596039">
    <property type="component" value="Unassembled WGS sequence"/>
</dbReference>
<organism evidence="1 2">
    <name type="scientific">Lysinimonas soli</name>
    <dbReference type="NCBI Taxonomy" id="1074233"/>
    <lineage>
        <taxon>Bacteria</taxon>
        <taxon>Bacillati</taxon>
        <taxon>Actinomycetota</taxon>
        <taxon>Actinomycetes</taxon>
        <taxon>Micrococcales</taxon>
        <taxon>Microbacteriaceae</taxon>
        <taxon>Lysinimonas</taxon>
    </lineage>
</organism>
<dbReference type="RefSeq" id="WP_386739866.1">
    <property type="nucleotide sequence ID" value="NZ_JBHSMG010000002.1"/>
</dbReference>
<dbReference type="EMBL" id="JBHSMG010000002">
    <property type="protein sequence ID" value="MFC5502164.1"/>
    <property type="molecule type" value="Genomic_DNA"/>
</dbReference>
<reference evidence="2" key="1">
    <citation type="journal article" date="2019" name="Int. J. Syst. Evol. Microbiol.">
        <title>The Global Catalogue of Microorganisms (GCM) 10K type strain sequencing project: providing services to taxonomists for standard genome sequencing and annotation.</title>
        <authorList>
            <consortium name="The Broad Institute Genomics Platform"/>
            <consortium name="The Broad Institute Genome Sequencing Center for Infectious Disease"/>
            <person name="Wu L."/>
            <person name="Ma J."/>
        </authorList>
    </citation>
    <scope>NUCLEOTIDE SEQUENCE [LARGE SCALE GENOMIC DNA]</scope>
    <source>
        <strain evidence="2">CGMCC 4.6997</strain>
    </source>
</reference>
<name>A0ABW0NTG3_9MICO</name>